<dbReference type="GeneID" id="25035403"/>
<protein>
    <submittedName>
        <fullName evidence="1">Uncharacterized protein</fullName>
    </submittedName>
</protein>
<proteinExistence type="predicted"/>
<evidence type="ECO:0000313" key="2">
    <source>
        <dbReference type="Proteomes" id="UP000015464"/>
    </source>
</evidence>
<reference evidence="1 2" key="1">
    <citation type="journal article" date="2011" name="Science">
        <title>Comparative functional genomics of the fission yeasts.</title>
        <authorList>
            <person name="Rhind N."/>
            <person name="Chen Z."/>
            <person name="Yassour M."/>
            <person name="Thompson D.A."/>
            <person name="Haas B.J."/>
            <person name="Habib N."/>
            <person name="Wapinski I."/>
            <person name="Roy S."/>
            <person name="Lin M.F."/>
            <person name="Heiman D.I."/>
            <person name="Young S.K."/>
            <person name="Furuya K."/>
            <person name="Guo Y."/>
            <person name="Pidoux A."/>
            <person name="Chen H.M."/>
            <person name="Robbertse B."/>
            <person name="Goldberg J.M."/>
            <person name="Aoki K."/>
            <person name="Bayne E.H."/>
            <person name="Berlin A.M."/>
            <person name="Desjardins C.A."/>
            <person name="Dobbs E."/>
            <person name="Dukaj L."/>
            <person name="Fan L."/>
            <person name="FitzGerald M.G."/>
            <person name="French C."/>
            <person name="Gujja S."/>
            <person name="Hansen K."/>
            <person name="Keifenheim D."/>
            <person name="Levin J.Z."/>
            <person name="Mosher R.A."/>
            <person name="Mueller C.A."/>
            <person name="Pfiffner J."/>
            <person name="Priest M."/>
            <person name="Russ C."/>
            <person name="Smialowska A."/>
            <person name="Swoboda P."/>
            <person name="Sykes S.M."/>
            <person name="Vaughn M."/>
            <person name="Vengrova S."/>
            <person name="Yoder R."/>
            <person name="Zeng Q."/>
            <person name="Allshire R."/>
            <person name="Baulcombe D."/>
            <person name="Birren B.W."/>
            <person name="Brown W."/>
            <person name="Ekwall K."/>
            <person name="Kellis M."/>
            <person name="Leatherwood J."/>
            <person name="Levin H."/>
            <person name="Margalit H."/>
            <person name="Martienssen R."/>
            <person name="Nieduszynski C.A."/>
            <person name="Spatafora J.W."/>
            <person name="Friedman N."/>
            <person name="Dalgaard J.Z."/>
            <person name="Baumann P."/>
            <person name="Niki H."/>
            <person name="Regev A."/>
            <person name="Nusbaum C."/>
        </authorList>
    </citation>
    <scope>NUCLEOTIDE SEQUENCE [LARGE SCALE GENOMIC DNA]</scope>
    <source>
        <strain evidence="2">OY26 / ATCC MYA-4695 / CBS 11777 / NBRC 106824 / NRRL Y48691</strain>
    </source>
</reference>
<dbReference type="EMBL" id="KE546993">
    <property type="protein sequence ID" value="EPY50311.1"/>
    <property type="molecule type" value="Genomic_DNA"/>
</dbReference>
<gene>
    <name evidence="1" type="ORF">SPOG_01072</name>
</gene>
<sequence>MEFKGSINEQIIEKVLCSLSRWNIENEKRIRKERKKHIMSCKQEVLNMVDEASKRIKKMQYKERKEIAIHNKDMEK</sequence>
<name>S9X909_SCHCR</name>
<dbReference type="Proteomes" id="UP000015464">
    <property type="component" value="Unassembled WGS sequence"/>
</dbReference>
<keyword evidence="2" id="KW-1185">Reference proteome</keyword>
<dbReference type="HOGENOM" id="CLU_2655854_0_0_1"/>
<organism evidence="1 2">
    <name type="scientific">Schizosaccharomyces cryophilus (strain OY26 / ATCC MYA-4695 / CBS 11777 / NBRC 106824 / NRRL Y48691)</name>
    <name type="common">Fission yeast</name>
    <dbReference type="NCBI Taxonomy" id="653667"/>
    <lineage>
        <taxon>Eukaryota</taxon>
        <taxon>Fungi</taxon>
        <taxon>Dikarya</taxon>
        <taxon>Ascomycota</taxon>
        <taxon>Taphrinomycotina</taxon>
        <taxon>Schizosaccharomycetes</taxon>
        <taxon>Schizosaccharomycetales</taxon>
        <taxon>Schizosaccharomycetaceae</taxon>
        <taxon>Schizosaccharomyces</taxon>
    </lineage>
</organism>
<dbReference type="RefSeq" id="XP_013024797.1">
    <property type="nucleotide sequence ID" value="XM_013169343.1"/>
</dbReference>
<accession>S9X909</accession>
<dbReference type="AlphaFoldDB" id="S9X909"/>
<evidence type="ECO:0000313" key="1">
    <source>
        <dbReference type="EMBL" id="EPY50311.1"/>
    </source>
</evidence>